<keyword evidence="14" id="KW-1185">Reference proteome</keyword>
<proteinExistence type="evidence at transcript level"/>
<dbReference type="GO" id="GO:0005109">
    <property type="term" value="F:frizzled binding"/>
    <property type="evidence" value="ECO:0007669"/>
    <property type="project" value="TreeGrafter"/>
</dbReference>
<evidence type="ECO:0000256" key="4">
    <source>
        <dbReference type="ARBA" id="ARBA00022525"/>
    </source>
</evidence>
<evidence type="ECO:0000313" key="13">
    <source>
        <dbReference type="EnsemblMetazoa" id="CapteP110406"/>
    </source>
</evidence>
<reference evidence="14" key="2">
    <citation type="submission" date="2012-12" db="EMBL/GenBank/DDBJ databases">
        <authorList>
            <person name="Hellsten U."/>
            <person name="Grimwood J."/>
            <person name="Chapman J.A."/>
            <person name="Shapiro H."/>
            <person name="Aerts A."/>
            <person name="Otillar R.P."/>
            <person name="Terry A.Y."/>
            <person name="Boore J.L."/>
            <person name="Simakov O."/>
            <person name="Marletaz F."/>
            <person name="Cho S.-J."/>
            <person name="Edsinger-Gonzales E."/>
            <person name="Havlak P."/>
            <person name="Kuo D.-H."/>
            <person name="Larsson T."/>
            <person name="Lv J."/>
            <person name="Arendt D."/>
            <person name="Savage R."/>
            <person name="Osoegawa K."/>
            <person name="de Jong P."/>
            <person name="Lindberg D.R."/>
            <person name="Seaver E.C."/>
            <person name="Weisblat D.A."/>
            <person name="Putnam N.H."/>
            <person name="Grigoriev I.V."/>
            <person name="Rokhsar D.S."/>
        </authorList>
    </citation>
    <scope>NUCLEOTIDE SEQUENCE</scope>
    <source>
        <strain evidence="14">I ESC-2004</strain>
    </source>
</reference>
<evidence type="ECO:0000256" key="3">
    <source>
        <dbReference type="ARBA" id="ARBA00022473"/>
    </source>
</evidence>
<keyword evidence="6 9" id="KW-0879">Wnt signaling pathway</keyword>
<evidence type="ECO:0000313" key="11">
    <source>
        <dbReference type="EMBL" id="AAZ08056.1"/>
    </source>
</evidence>
<evidence type="ECO:0000256" key="5">
    <source>
        <dbReference type="ARBA" id="ARBA00022530"/>
    </source>
</evidence>
<protein>
    <recommendedName>
        <fullName evidence="9">Protein Wnt</fullName>
    </recommendedName>
</protein>
<dbReference type="AlphaFoldDB" id="Q2QJF8"/>
<name>Q2QJF8_CAPTE</name>
<gene>
    <name evidence="11" type="primary">wg</name>
    <name evidence="12" type="ORF">CAPTEDRAFT_110406</name>
</gene>
<dbReference type="EMBL" id="DQ068698">
    <property type="protein sequence ID" value="AAZ08056.1"/>
    <property type="molecule type" value="mRNA"/>
</dbReference>
<dbReference type="PROSITE" id="PS00246">
    <property type="entry name" value="WNT1"/>
    <property type="match status" value="1"/>
</dbReference>
<keyword evidence="7" id="KW-1015">Disulfide bond</keyword>
<feature type="chain" id="PRO_5010843032" description="Protein Wnt" evidence="10">
    <location>
        <begin position="24"/>
        <end position="379"/>
    </location>
</feature>
<keyword evidence="5" id="KW-0272">Extracellular matrix</keyword>
<dbReference type="SMART" id="SM00097">
    <property type="entry name" value="WNT1"/>
    <property type="match status" value="1"/>
</dbReference>
<evidence type="ECO:0000256" key="1">
    <source>
        <dbReference type="ARBA" id="ARBA00004498"/>
    </source>
</evidence>
<dbReference type="GO" id="GO:0005615">
    <property type="term" value="C:extracellular space"/>
    <property type="evidence" value="ECO:0007669"/>
    <property type="project" value="TreeGrafter"/>
</dbReference>
<dbReference type="FunFam" id="3.30.2460.20:FF:000001">
    <property type="entry name" value="Wnt homolog"/>
    <property type="match status" value="1"/>
</dbReference>
<dbReference type="PANTHER" id="PTHR12027:SF91">
    <property type="entry name" value="PROTO-ONCOGENE WNT-1"/>
    <property type="match status" value="1"/>
</dbReference>
<feature type="signal peptide" evidence="10">
    <location>
        <begin position="1"/>
        <end position="23"/>
    </location>
</feature>
<evidence type="ECO:0000256" key="6">
    <source>
        <dbReference type="ARBA" id="ARBA00022687"/>
    </source>
</evidence>
<dbReference type="PANTHER" id="PTHR12027">
    <property type="entry name" value="WNT RELATED"/>
    <property type="match status" value="1"/>
</dbReference>
<dbReference type="InterPro" id="IPR005817">
    <property type="entry name" value="Wnt"/>
</dbReference>
<dbReference type="OMA" id="NDHMPDI"/>
<dbReference type="HOGENOM" id="CLU_033039_1_1_1"/>
<dbReference type="Proteomes" id="UP000014760">
    <property type="component" value="Unassembled WGS sequence"/>
</dbReference>
<dbReference type="InterPro" id="IPR018161">
    <property type="entry name" value="Wnt_CS"/>
</dbReference>
<reference evidence="11" key="1">
    <citation type="journal article" date="2006" name="Dev. Biol.">
        <title>Expression of 'segmentation' genes during larval and juvenile development in the polychaetes Capitella sp. I and H. elegans.</title>
        <authorList>
            <person name="Seaver E.C."/>
            <person name="Kaneshige L.M."/>
        </authorList>
    </citation>
    <scope>NUCLEOTIDE SEQUENCE</scope>
</reference>
<evidence type="ECO:0000256" key="7">
    <source>
        <dbReference type="ARBA" id="ARBA00023157"/>
    </source>
</evidence>
<dbReference type="PRINTS" id="PR01349">
    <property type="entry name" value="WNTPROTEIN"/>
</dbReference>
<reference evidence="12 14" key="3">
    <citation type="journal article" date="2013" name="Nature">
        <title>Insights into bilaterian evolution from three spiralian genomes.</title>
        <authorList>
            <person name="Simakov O."/>
            <person name="Marletaz F."/>
            <person name="Cho S.J."/>
            <person name="Edsinger-Gonzales E."/>
            <person name="Havlak P."/>
            <person name="Hellsten U."/>
            <person name="Kuo D.H."/>
            <person name="Larsson T."/>
            <person name="Lv J."/>
            <person name="Arendt D."/>
            <person name="Savage R."/>
            <person name="Osoegawa K."/>
            <person name="de Jong P."/>
            <person name="Grimwood J."/>
            <person name="Chapman J.A."/>
            <person name="Shapiro H."/>
            <person name="Aerts A."/>
            <person name="Otillar R.P."/>
            <person name="Terry A.Y."/>
            <person name="Boore J.L."/>
            <person name="Grigoriev I.V."/>
            <person name="Lindberg D.R."/>
            <person name="Seaver E.C."/>
            <person name="Weisblat D.A."/>
            <person name="Putnam N.H."/>
            <person name="Rokhsar D.S."/>
        </authorList>
    </citation>
    <scope>NUCLEOTIDE SEQUENCE</scope>
    <source>
        <strain evidence="12 14">I ESC-2004</strain>
    </source>
</reference>
<keyword evidence="3 9" id="KW-0217">Developmental protein</keyword>
<dbReference type="EMBL" id="KB309148">
    <property type="protein sequence ID" value="ELT95358.1"/>
    <property type="molecule type" value="Genomic_DNA"/>
</dbReference>
<dbReference type="GO" id="GO:0005125">
    <property type="term" value="F:cytokine activity"/>
    <property type="evidence" value="ECO:0007669"/>
    <property type="project" value="TreeGrafter"/>
</dbReference>
<dbReference type="FunCoup" id="Q2QJF8">
    <property type="interactions" value="146"/>
</dbReference>
<dbReference type="InterPro" id="IPR043158">
    <property type="entry name" value="Wnt_C"/>
</dbReference>
<comment type="similarity">
    <text evidence="2 9">Belongs to the Wnt family.</text>
</comment>
<dbReference type="OrthoDB" id="5945655at2759"/>
<dbReference type="GO" id="GO:0045165">
    <property type="term" value="P:cell fate commitment"/>
    <property type="evidence" value="ECO:0007669"/>
    <property type="project" value="TreeGrafter"/>
</dbReference>
<keyword evidence="8" id="KW-0449">Lipoprotein</keyword>
<evidence type="ECO:0000313" key="12">
    <source>
        <dbReference type="EMBL" id="ELT95358.1"/>
    </source>
</evidence>
<dbReference type="Pfam" id="PF00110">
    <property type="entry name" value="wnt"/>
    <property type="match status" value="1"/>
</dbReference>
<keyword evidence="4" id="KW-0964">Secreted</keyword>
<comment type="function">
    <text evidence="9">Ligand for members of the frizzled family of seven transmembrane receptors.</text>
</comment>
<evidence type="ECO:0000256" key="10">
    <source>
        <dbReference type="SAM" id="SignalP"/>
    </source>
</evidence>
<evidence type="ECO:0000256" key="2">
    <source>
        <dbReference type="ARBA" id="ARBA00005683"/>
    </source>
</evidence>
<dbReference type="EnsemblMetazoa" id="CapteT110406">
    <property type="protein sequence ID" value="CapteP110406"/>
    <property type="gene ID" value="CapteG110406"/>
</dbReference>
<dbReference type="GO" id="GO:0030182">
    <property type="term" value="P:neuron differentiation"/>
    <property type="evidence" value="ECO:0007669"/>
    <property type="project" value="TreeGrafter"/>
</dbReference>
<evidence type="ECO:0000256" key="9">
    <source>
        <dbReference type="RuleBase" id="RU003500"/>
    </source>
</evidence>
<dbReference type="Gene3D" id="3.30.2460.20">
    <property type="match status" value="1"/>
</dbReference>
<dbReference type="GO" id="GO:0060070">
    <property type="term" value="P:canonical Wnt signaling pathway"/>
    <property type="evidence" value="ECO:0007669"/>
    <property type="project" value="TreeGrafter"/>
</dbReference>
<evidence type="ECO:0000313" key="14">
    <source>
        <dbReference type="Proteomes" id="UP000014760"/>
    </source>
</evidence>
<reference evidence="13" key="4">
    <citation type="submission" date="2015-06" db="UniProtKB">
        <authorList>
            <consortium name="EnsemblMetazoa"/>
        </authorList>
    </citation>
    <scope>IDENTIFICATION</scope>
</reference>
<accession>Q2QJF8</accession>
<evidence type="ECO:0000256" key="8">
    <source>
        <dbReference type="ARBA" id="ARBA00023288"/>
    </source>
</evidence>
<sequence length="379" mass="42442">MNLYMFQMLVIFVGMATLEVVTPGKGGGKRSRTRGVKWWNLAHTQHFMSDSLLNPETPLFINPSLQPLTRKQRRLVTRNPGTSIAIAKAARMAVDECQRQFSTRRWNCPVYDASHGSSIFGKVVRKGIRECAFIYAIMSAALAHSIARSCAEGSIYTCTCGRHSRRLANSVQPRDWEWGGCSDNAEFGRKFSHDFIDVAEKGRDLKCLMNLHNSEAGRTQVSSEMSKECKCHGMSGSCTVKTCWMKLPMFGRVGKVVKDRFDGASQVEQGNGAINRSKNRFNLIPINTNHKPPEPKDLVYFERSPTFCTKDPSIGHTGTHGRPCNASSIGVEGCDLLCCGRGYRSELYTARERCNCIFHWCCKVTCDTCTKTKVRHICL</sequence>
<comment type="subcellular location">
    <subcellularLocation>
        <location evidence="1 9">Secreted</location>
        <location evidence="1 9">Extracellular space</location>
        <location evidence="1 9">Extracellular matrix</location>
    </subcellularLocation>
</comment>
<dbReference type="STRING" id="283909.Q2QJF8"/>
<organism evidence="11">
    <name type="scientific">Capitella teleta</name>
    <name type="common">Polychaete worm</name>
    <dbReference type="NCBI Taxonomy" id="283909"/>
    <lineage>
        <taxon>Eukaryota</taxon>
        <taxon>Metazoa</taxon>
        <taxon>Spiralia</taxon>
        <taxon>Lophotrochozoa</taxon>
        <taxon>Annelida</taxon>
        <taxon>Polychaeta</taxon>
        <taxon>Sedentaria</taxon>
        <taxon>Scolecida</taxon>
        <taxon>Capitellidae</taxon>
        <taxon>Capitella</taxon>
    </lineage>
</organism>
<keyword evidence="10" id="KW-0732">Signal</keyword>
<dbReference type="EMBL" id="AMQN01011862">
    <property type="status" value="NOT_ANNOTATED_CDS"/>
    <property type="molecule type" value="Genomic_DNA"/>
</dbReference>